<dbReference type="InterPro" id="IPR002130">
    <property type="entry name" value="Cyclophilin-type_PPIase_dom"/>
</dbReference>
<evidence type="ECO:0000256" key="1">
    <source>
        <dbReference type="ARBA" id="ARBA00023110"/>
    </source>
</evidence>
<dbReference type="PANTHER" id="PTHR45625:SF4">
    <property type="entry name" value="PEPTIDYLPROLYL ISOMERASE DOMAIN AND WD REPEAT-CONTAINING PROTEIN 1"/>
    <property type="match status" value="1"/>
</dbReference>
<keyword evidence="1 3" id="KW-0697">Rotamase</keyword>
<organism evidence="5 6">
    <name type="scientific">Chryseosolibacter indicus</name>
    <dbReference type="NCBI Taxonomy" id="2782351"/>
    <lineage>
        <taxon>Bacteria</taxon>
        <taxon>Pseudomonadati</taxon>
        <taxon>Bacteroidota</taxon>
        <taxon>Cytophagia</taxon>
        <taxon>Cytophagales</taxon>
        <taxon>Chryseotaleaceae</taxon>
        <taxon>Chryseosolibacter</taxon>
    </lineage>
</organism>
<comment type="similarity">
    <text evidence="3">Belongs to the cyclophilin-type PPIase family.</text>
</comment>
<keyword evidence="6" id="KW-1185">Reference proteome</keyword>
<reference evidence="5 6" key="1">
    <citation type="submission" date="2021-05" db="EMBL/GenBank/DDBJ databases">
        <title>A Polyphasic approach of four new species of the genus Ohtaekwangia: Ohtaekwangia histidinii sp. nov., Ohtaekwangia cretensis sp. nov., Ohtaekwangia indiensis sp. nov., Ohtaekwangia reichenbachii sp. nov. from diverse environment.</title>
        <authorList>
            <person name="Octaviana S."/>
        </authorList>
    </citation>
    <scope>NUCLEOTIDE SEQUENCE [LARGE SCALE GENOMIC DNA]</scope>
    <source>
        <strain evidence="5 6">PWU20</strain>
    </source>
</reference>
<comment type="catalytic activity">
    <reaction evidence="3">
        <text>[protein]-peptidylproline (omega=180) = [protein]-peptidylproline (omega=0)</text>
        <dbReference type="Rhea" id="RHEA:16237"/>
        <dbReference type="Rhea" id="RHEA-COMP:10747"/>
        <dbReference type="Rhea" id="RHEA-COMP:10748"/>
        <dbReference type="ChEBI" id="CHEBI:83833"/>
        <dbReference type="ChEBI" id="CHEBI:83834"/>
        <dbReference type="EC" id="5.2.1.8"/>
    </reaction>
</comment>
<evidence type="ECO:0000313" key="5">
    <source>
        <dbReference type="EMBL" id="MBT1701918.1"/>
    </source>
</evidence>
<feature type="domain" description="PPIase cyclophilin-type" evidence="4">
    <location>
        <begin position="49"/>
        <end position="218"/>
    </location>
</feature>
<dbReference type="Proteomes" id="UP000772618">
    <property type="component" value="Unassembled WGS sequence"/>
</dbReference>
<evidence type="ECO:0000259" key="4">
    <source>
        <dbReference type="PROSITE" id="PS50072"/>
    </source>
</evidence>
<protein>
    <recommendedName>
        <fullName evidence="3">Peptidyl-prolyl cis-trans isomerase</fullName>
        <shortName evidence="3">PPIase</shortName>
        <ecNumber evidence="3">5.2.1.8</ecNumber>
    </recommendedName>
</protein>
<evidence type="ECO:0000256" key="3">
    <source>
        <dbReference type="RuleBase" id="RU363019"/>
    </source>
</evidence>
<gene>
    <name evidence="5" type="ORF">KK060_01425</name>
</gene>
<evidence type="ECO:0000256" key="2">
    <source>
        <dbReference type="ARBA" id="ARBA00023235"/>
    </source>
</evidence>
<dbReference type="CDD" id="cd00317">
    <property type="entry name" value="cyclophilin"/>
    <property type="match status" value="1"/>
</dbReference>
<comment type="function">
    <text evidence="3">PPIases accelerate the folding of proteins. It catalyzes the cis-trans isomerization of proline imidic peptide bonds in oligopeptides.</text>
</comment>
<dbReference type="PRINTS" id="PR00153">
    <property type="entry name" value="CSAPPISMRASE"/>
</dbReference>
<name>A0ABS5VLP5_9BACT</name>
<dbReference type="Gene3D" id="2.40.100.10">
    <property type="entry name" value="Cyclophilin-like"/>
    <property type="match status" value="1"/>
</dbReference>
<dbReference type="PROSITE" id="PS51257">
    <property type="entry name" value="PROKAR_LIPOPROTEIN"/>
    <property type="match status" value="1"/>
</dbReference>
<comment type="caution">
    <text evidence="5">The sequence shown here is derived from an EMBL/GenBank/DDBJ whole genome shotgun (WGS) entry which is preliminary data.</text>
</comment>
<dbReference type="RefSeq" id="WP_254151614.1">
    <property type="nucleotide sequence ID" value="NZ_JAHESD010000002.1"/>
</dbReference>
<dbReference type="PANTHER" id="PTHR45625">
    <property type="entry name" value="PEPTIDYL-PROLYL CIS-TRANS ISOMERASE-RELATED"/>
    <property type="match status" value="1"/>
</dbReference>
<keyword evidence="2 3" id="KW-0413">Isomerase</keyword>
<dbReference type="PROSITE" id="PS50072">
    <property type="entry name" value="CSA_PPIASE_2"/>
    <property type="match status" value="1"/>
</dbReference>
<dbReference type="InterPro" id="IPR044666">
    <property type="entry name" value="Cyclophilin_A-like"/>
</dbReference>
<evidence type="ECO:0000313" key="6">
    <source>
        <dbReference type="Proteomes" id="UP000772618"/>
    </source>
</evidence>
<proteinExistence type="inferred from homology"/>
<dbReference type="GO" id="GO:0016853">
    <property type="term" value="F:isomerase activity"/>
    <property type="evidence" value="ECO:0007669"/>
    <property type="project" value="UniProtKB-KW"/>
</dbReference>
<accession>A0ABS5VLP5</accession>
<dbReference type="Pfam" id="PF00160">
    <property type="entry name" value="Pro_isomerase"/>
    <property type="match status" value="1"/>
</dbReference>
<sequence length="223" mass="25840">MRRLSCLLLFLVLFSCESRKPVIEITKENLKEVLTQYGKENPETEVTIETPYGNIRLKLYEDTPLHRANFIKLVKEGTYENAEFYRIFYQFMIQAGIYPKELPYTIPAEFNPKYIHKKGALSMARSDENNPNLESSSSEFFIVHGSTYADYQVENEESNNNLKLTDEQKKIYMEQGGYMSLDQKYTVFGEVVDGLEVIDKIASVKTFSEDKPLKKIPIKVTVK</sequence>
<dbReference type="EMBL" id="JAHESD010000002">
    <property type="protein sequence ID" value="MBT1701918.1"/>
    <property type="molecule type" value="Genomic_DNA"/>
</dbReference>
<dbReference type="InterPro" id="IPR029000">
    <property type="entry name" value="Cyclophilin-like_dom_sf"/>
</dbReference>
<dbReference type="SUPFAM" id="SSF50891">
    <property type="entry name" value="Cyclophilin-like"/>
    <property type="match status" value="1"/>
</dbReference>
<dbReference type="EC" id="5.2.1.8" evidence="3"/>